<name>A0A5Q0BQZ4_9GAMM</name>
<dbReference type="GO" id="GO:0016491">
    <property type="term" value="F:oxidoreductase activity"/>
    <property type="evidence" value="ECO:0007669"/>
    <property type="project" value="UniProtKB-KW"/>
</dbReference>
<dbReference type="RefSeq" id="WP_153250459.1">
    <property type="nucleotide sequence ID" value="NZ_CP044205.1"/>
</dbReference>
<feature type="domain" description="FAD-binding" evidence="6">
    <location>
        <begin position="5"/>
        <end position="39"/>
    </location>
</feature>
<dbReference type="SUPFAM" id="SSF51905">
    <property type="entry name" value="FAD/NAD(P)-binding domain"/>
    <property type="match status" value="1"/>
</dbReference>
<dbReference type="InterPro" id="IPR051473">
    <property type="entry name" value="P2Ox-like"/>
</dbReference>
<evidence type="ECO:0000256" key="5">
    <source>
        <dbReference type="ARBA" id="ARBA00023002"/>
    </source>
</evidence>
<dbReference type="OrthoDB" id="9769565at2"/>
<dbReference type="InterPro" id="IPR002938">
    <property type="entry name" value="FAD-bd"/>
</dbReference>
<accession>A0A5Q0BQZ4</accession>
<dbReference type="Gene3D" id="3.50.50.60">
    <property type="entry name" value="FAD/NAD(P)-binding domain"/>
    <property type="match status" value="2"/>
</dbReference>
<dbReference type="Pfam" id="PF01494">
    <property type="entry name" value="FAD_binding_3"/>
    <property type="match status" value="1"/>
</dbReference>
<keyword evidence="3" id="KW-0285">Flavoprotein</keyword>
<dbReference type="PRINTS" id="PR00411">
    <property type="entry name" value="PNDRDTASEI"/>
</dbReference>
<evidence type="ECO:0000313" key="8">
    <source>
        <dbReference type="Proteomes" id="UP000325755"/>
    </source>
</evidence>
<dbReference type="PANTHER" id="PTHR42784:SF1">
    <property type="entry name" value="PYRANOSE 2-OXIDASE"/>
    <property type="match status" value="1"/>
</dbReference>
<gene>
    <name evidence="7" type="ORF">F6R98_19225</name>
</gene>
<evidence type="ECO:0000256" key="4">
    <source>
        <dbReference type="ARBA" id="ARBA00022827"/>
    </source>
</evidence>
<evidence type="ECO:0000256" key="1">
    <source>
        <dbReference type="ARBA" id="ARBA00001974"/>
    </source>
</evidence>
<dbReference type="InterPro" id="IPR036188">
    <property type="entry name" value="FAD/NAD-bd_sf"/>
</dbReference>
<sequence length="532" mass="57536">MTPDFDIIIVGSGPAGVSAAFPLVEAGIRVLMVDGGRKPDVLPPERDFLSVRANDDDQWQWMLGKDFHALKMYDTVSPKLRVPSLAYVFEQFERENKIVGEDFVTIGSLASGGLSNAWGCGVARFSGEELESFPFPASELKASCAGVALRMGISGGVADDLSDFFGLDEWTQPPIEMDRLHSYLLNRYTASRRKLASLGFKTGRARIAVISNDRDDRQACNLSGNCMWGCRRRALYSAADELSALLKYDNFTLQSGFLVDSVSNQYGLRVIQGKSASEQAYRTISAKKILLAAGTLATTRLALQALGKYEEDVPLLSCPTAAFMLWVPRFLGIRRMPAIGIGQLAFTLALTGGITAYGANLATTGIGMSEFLRRAPLKRRNGIELFRNLLSSCIIGGLFLPGNLTRASACLRKDDSLHISGQYCDGATAVMNEAETKLRKSYSKLGALLIPKSFTIGSVGGDIHYAGTVPMKSAPSRGESTALGEVKSLDDVHVIDGACIPALPGKPHTFMIMANADRIAREIADRFKSSNS</sequence>
<dbReference type="AlphaFoldDB" id="A0A5Q0BQZ4"/>
<comment type="similarity">
    <text evidence="2">Belongs to the GMC oxidoreductase family.</text>
</comment>
<evidence type="ECO:0000313" key="7">
    <source>
        <dbReference type="EMBL" id="QFY44498.1"/>
    </source>
</evidence>
<organism evidence="7 8">
    <name type="scientific">Candidatus Methylospira mobilis</name>
    <dbReference type="NCBI Taxonomy" id="1808979"/>
    <lineage>
        <taxon>Bacteria</taxon>
        <taxon>Pseudomonadati</taxon>
        <taxon>Pseudomonadota</taxon>
        <taxon>Gammaproteobacteria</taxon>
        <taxon>Methylococcales</taxon>
        <taxon>Methylococcaceae</taxon>
        <taxon>Candidatus Methylospira</taxon>
    </lineage>
</organism>
<comment type="cofactor">
    <cofactor evidence="1">
        <name>FAD</name>
        <dbReference type="ChEBI" id="CHEBI:57692"/>
    </cofactor>
</comment>
<dbReference type="KEGG" id="mmob:F6R98_19225"/>
<keyword evidence="4" id="KW-0274">FAD</keyword>
<evidence type="ECO:0000259" key="6">
    <source>
        <dbReference type="Pfam" id="PF01494"/>
    </source>
</evidence>
<proteinExistence type="inferred from homology"/>
<evidence type="ECO:0000256" key="2">
    <source>
        <dbReference type="ARBA" id="ARBA00010790"/>
    </source>
</evidence>
<keyword evidence="5" id="KW-0560">Oxidoreductase</keyword>
<dbReference type="GO" id="GO:0071949">
    <property type="term" value="F:FAD binding"/>
    <property type="evidence" value="ECO:0007669"/>
    <property type="project" value="InterPro"/>
</dbReference>
<dbReference type="EMBL" id="CP044205">
    <property type="protein sequence ID" value="QFY44498.1"/>
    <property type="molecule type" value="Genomic_DNA"/>
</dbReference>
<dbReference type="Proteomes" id="UP000325755">
    <property type="component" value="Chromosome"/>
</dbReference>
<evidence type="ECO:0000256" key="3">
    <source>
        <dbReference type="ARBA" id="ARBA00022630"/>
    </source>
</evidence>
<dbReference type="InParanoid" id="A0A5Q0BQZ4"/>
<protein>
    <submittedName>
        <fullName evidence="7">GMC family oxidoreductase</fullName>
    </submittedName>
</protein>
<keyword evidence="8" id="KW-1185">Reference proteome</keyword>
<reference evidence="7 8" key="1">
    <citation type="submission" date="2019-09" db="EMBL/GenBank/DDBJ databases">
        <title>Ecophysiology of the spiral-shaped methanotroph Methylospira mobilis as revealed by the complete genome sequence.</title>
        <authorList>
            <person name="Oshkin I.Y."/>
            <person name="Dedysh S.N."/>
            <person name="Miroshnikov K."/>
            <person name="Danilova O.V."/>
            <person name="Hakobyan A."/>
            <person name="Liesack W."/>
        </authorList>
    </citation>
    <scope>NUCLEOTIDE SEQUENCE [LARGE SCALE GENOMIC DNA]</scope>
    <source>
        <strain evidence="7 8">Shm1</strain>
    </source>
</reference>
<dbReference type="PANTHER" id="PTHR42784">
    <property type="entry name" value="PYRANOSE 2-OXIDASE"/>
    <property type="match status" value="1"/>
</dbReference>